<reference evidence="1 2" key="1">
    <citation type="submission" date="2018-11" db="EMBL/GenBank/DDBJ databases">
        <title>Chryseotalea sanarue gen. nov., sp., nov., a member of the family Cytophagaceae, isolated from a brackish lake in Hamamatsu Japan.</title>
        <authorList>
            <person name="Maejima Y."/>
            <person name="Iino T."/>
            <person name="Muraguchi Y."/>
            <person name="Fukuda K."/>
            <person name="Ohkuma M."/>
            <person name="Moriuchi R."/>
            <person name="Dohra H."/>
            <person name="Kimbara K."/>
            <person name="Shintani M."/>
        </authorList>
    </citation>
    <scope>NUCLEOTIDE SEQUENCE [LARGE SCALE GENOMIC DNA]</scope>
    <source>
        <strain evidence="1 2">Ys</strain>
    </source>
</reference>
<dbReference type="InterPro" id="IPR011006">
    <property type="entry name" value="CheY-like_superfamily"/>
</dbReference>
<name>A0A401U899_9BACT</name>
<evidence type="ECO:0000313" key="2">
    <source>
        <dbReference type="Proteomes" id="UP000288227"/>
    </source>
</evidence>
<keyword evidence="2" id="KW-1185">Reference proteome</keyword>
<proteinExistence type="predicted"/>
<dbReference type="AlphaFoldDB" id="A0A401U899"/>
<dbReference type="RefSeq" id="WP_127121757.1">
    <property type="nucleotide sequence ID" value="NZ_BHXQ01000002.1"/>
</dbReference>
<dbReference type="Proteomes" id="UP000288227">
    <property type="component" value="Unassembled WGS sequence"/>
</dbReference>
<evidence type="ECO:0008006" key="3">
    <source>
        <dbReference type="Google" id="ProtNLM"/>
    </source>
</evidence>
<gene>
    <name evidence="1" type="ORF">SanaruYs_13380</name>
</gene>
<protein>
    <recommendedName>
        <fullName evidence="3">Response regulatory domain-containing protein</fullName>
    </recommendedName>
</protein>
<evidence type="ECO:0000313" key="1">
    <source>
        <dbReference type="EMBL" id="GCC51118.1"/>
    </source>
</evidence>
<comment type="caution">
    <text evidence="1">The sequence shown here is derived from an EMBL/GenBank/DDBJ whole genome shotgun (WGS) entry which is preliminary data.</text>
</comment>
<dbReference type="EMBL" id="BHXQ01000002">
    <property type="protein sequence ID" value="GCC51118.1"/>
    <property type="molecule type" value="Genomic_DNA"/>
</dbReference>
<dbReference type="SUPFAM" id="SSF52172">
    <property type="entry name" value="CheY-like"/>
    <property type="match status" value="1"/>
</dbReference>
<dbReference type="Gene3D" id="3.40.50.2300">
    <property type="match status" value="1"/>
</dbReference>
<organism evidence="1 2">
    <name type="scientific">Chryseotalea sanaruensis</name>
    <dbReference type="NCBI Taxonomy" id="2482724"/>
    <lineage>
        <taxon>Bacteria</taxon>
        <taxon>Pseudomonadati</taxon>
        <taxon>Bacteroidota</taxon>
        <taxon>Cytophagia</taxon>
        <taxon>Cytophagales</taxon>
        <taxon>Chryseotaleaceae</taxon>
        <taxon>Chryseotalea</taxon>
    </lineage>
</organism>
<dbReference type="OrthoDB" id="978776at2"/>
<sequence>MGMRVETEQDVKQLNLLVVGNNPLELSSILEKIKRLPGSVINMETAFDAKSILDRLIKFRPTFILIDDNIGAAELNVAVQTLAQNRKTKNVPITVLKNSNYHESNSSQRILDYILKTTLTAEGLYASIKNSIKVRRTQLYLYKAYKKRKRMMLSFVRRD</sequence>
<accession>A0A401U899</accession>